<dbReference type="PROSITE" id="PS51192">
    <property type="entry name" value="HELICASE_ATP_BIND_1"/>
    <property type="match status" value="1"/>
</dbReference>
<dbReference type="SMART" id="SM00487">
    <property type="entry name" value="DEXDc"/>
    <property type="match status" value="1"/>
</dbReference>
<feature type="domain" description="Helicase ATP-binding" evidence="2">
    <location>
        <begin position="25"/>
        <end position="184"/>
    </location>
</feature>
<organism evidence="3 4">
    <name type="scientific">Gelidibacter pelagius</name>
    <dbReference type="NCBI Taxonomy" id="2819985"/>
    <lineage>
        <taxon>Bacteria</taxon>
        <taxon>Pseudomonadati</taxon>
        <taxon>Bacteroidota</taxon>
        <taxon>Flavobacteriia</taxon>
        <taxon>Flavobacteriales</taxon>
        <taxon>Flavobacteriaceae</taxon>
        <taxon>Gelidibacter</taxon>
    </lineage>
</organism>
<keyword evidence="3" id="KW-0067">ATP-binding</keyword>
<keyword evidence="1" id="KW-0812">Transmembrane</keyword>
<feature type="transmembrane region" description="Helical" evidence="1">
    <location>
        <begin position="694"/>
        <end position="713"/>
    </location>
</feature>
<dbReference type="InterPro" id="IPR014001">
    <property type="entry name" value="Helicase_ATP-bd"/>
</dbReference>
<keyword evidence="4" id="KW-1185">Reference proteome</keyword>
<dbReference type="SUPFAM" id="SSF52540">
    <property type="entry name" value="P-loop containing nucleoside triphosphate hydrolases"/>
    <property type="match status" value="1"/>
</dbReference>
<dbReference type="GO" id="GO:0004386">
    <property type="term" value="F:helicase activity"/>
    <property type="evidence" value="ECO:0007669"/>
    <property type="project" value="UniProtKB-KW"/>
</dbReference>
<evidence type="ECO:0000259" key="2">
    <source>
        <dbReference type="PROSITE" id="PS51192"/>
    </source>
</evidence>
<name>A0ABS3SLU1_9FLAO</name>
<keyword evidence="3" id="KW-0378">Hydrolase</keyword>
<dbReference type="InterPro" id="IPR027417">
    <property type="entry name" value="P-loop_NTPase"/>
</dbReference>
<reference evidence="3 4" key="1">
    <citation type="submission" date="2021-03" db="EMBL/GenBank/DDBJ databases">
        <title>Gelidibacter sp. nov., isolated from costal sediment.</title>
        <authorList>
            <person name="Lun K.-Y."/>
        </authorList>
    </citation>
    <scope>NUCLEOTIDE SEQUENCE [LARGE SCALE GENOMIC DNA]</scope>
    <source>
        <strain evidence="3 4">DF109</strain>
    </source>
</reference>
<keyword evidence="3" id="KW-0347">Helicase</keyword>
<feature type="transmembrane region" description="Helical" evidence="1">
    <location>
        <begin position="661"/>
        <end position="682"/>
    </location>
</feature>
<comment type="caution">
    <text evidence="3">The sequence shown here is derived from an EMBL/GenBank/DDBJ whole genome shotgun (WGS) entry which is preliminary data.</text>
</comment>
<dbReference type="RefSeq" id="WP_208231606.1">
    <property type="nucleotide sequence ID" value="NZ_JAGEVG010000001.1"/>
</dbReference>
<dbReference type="CDD" id="cd18785">
    <property type="entry name" value="SF2_C"/>
    <property type="match status" value="1"/>
</dbReference>
<dbReference type="Pfam" id="PF04851">
    <property type="entry name" value="ResIII"/>
    <property type="match status" value="1"/>
</dbReference>
<gene>
    <name evidence="3" type="ORF">J4051_00230</name>
</gene>
<keyword evidence="1" id="KW-0472">Membrane</keyword>
<dbReference type="Gene3D" id="3.40.50.300">
    <property type="entry name" value="P-loop containing nucleotide triphosphate hydrolases"/>
    <property type="match status" value="2"/>
</dbReference>
<proteinExistence type="predicted"/>
<dbReference type="EMBL" id="JAGEVG010000001">
    <property type="protein sequence ID" value="MBO3096678.1"/>
    <property type="molecule type" value="Genomic_DNA"/>
</dbReference>
<evidence type="ECO:0000313" key="4">
    <source>
        <dbReference type="Proteomes" id="UP000681315"/>
    </source>
</evidence>
<protein>
    <submittedName>
        <fullName evidence="3">DEAD/DEAH box helicase family protein</fullName>
    </submittedName>
</protein>
<accession>A0ABS3SLU1</accession>
<evidence type="ECO:0000313" key="3">
    <source>
        <dbReference type="EMBL" id="MBO3096678.1"/>
    </source>
</evidence>
<dbReference type="InterPro" id="IPR006935">
    <property type="entry name" value="Helicase/UvrB_N"/>
</dbReference>
<evidence type="ECO:0000256" key="1">
    <source>
        <dbReference type="SAM" id="Phobius"/>
    </source>
</evidence>
<dbReference type="PANTHER" id="PTHR47396">
    <property type="entry name" value="TYPE I RESTRICTION ENZYME ECOKI R PROTEIN"/>
    <property type="match status" value="1"/>
</dbReference>
<keyword evidence="3" id="KW-0547">Nucleotide-binding</keyword>
<sequence>MNNRFRHLKFVFTWRNYQQILLENFERHLSDCHFHVVAPPGSGKTILGIEIIRKIGKKTLVLAPTLTIRNQWENRLQEFFTEYQDFKNFSFNIKEPSDITFVTYQSLHALHKSFKSLGDFTAFFEKHQIEVLVLDEAHHLKNSWWQTLMDLKNAINPYVVALTATPPYDSDRTEISKYFILCGPIDDEIAVPDLVKATDLCPHQDFIYLSKPDDLEINFIVAYRRQIADFVDVLLIDEMFKTFLIQHRFYRHTSEHLEDLYGNVEYFSSILIFLNKCGVIIPKEKLRILGFKRSETIEFPDLTLEWIQVLLQNILVNDRLTLEDQESYLKSLENELKRMSGFNNGKIDLIGETLLYKSLTKSPSKLKSIVTVVTSEYEHLNGDLRCVILTDYIRKEFCSTPNDQIQTINKIGVIPIFQYLRSHFADKQYLAVLSGSIVVIHQSIKVAVEHIAGAENFSFSEFPSDAEFLVLTPKSGTSKSAVEVLTLLFQQGDIKILVGTKSLLGEGWDAPSINSLILASFVGSFVSSNQMRGRAIRKNPLNPHKVGNIWHLACIDPTASNGGKDVETLQRRFQAFMGVSNKTFPVIENGLDRLELPKEIRAEDVETLNEITLQNSKDRSNTVNSWQVAIDSGSHLTREIKLMDLDEIPYKRQKRIYYKDMVLFFILELLLGLGLFFIEYFVKSIQVILNRGVYYFLNSLVIALMLSFGYRFYKAFQLYSHHGFLFQRIKEMGNAILDTLYELGHMTSKRQNISVIAEFSSQGQLICCLNNASRLEDALFTGALSQLLAPIETPRYLIIRTSFFKRRLDLENFYAVPEMFGDHKKRALIFQKHWNQHLGRSKLIYTRHLEGRKLLLKARLFHITNKFNEVSKEVMTWK</sequence>
<dbReference type="InterPro" id="IPR050742">
    <property type="entry name" value="Helicase_Restrict-Modif_Enz"/>
</dbReference>
<dbReference type="PANTHER" id="PTHR47396:SF1">
    <property type="entry name" value="ATP-DEPENDENT HELICASE IRC3-RELATED"/>
    <property type="match status" value="1"/>
</dbReference>
<keyword evidence="1" id="KW-1133">Transmembrane helix</keyword>
<dbReference type="Proteomes" id="UP000681315">
    <property type="component" value="Unassembled WGS sequence"/>
</dbReference>